<accession>A0A511DAL1</accession>
<dbReference type="PANTHER" id="PTHR11895">
    <property type="entry name" value="TRANSAMIDASE"/>
    <property type="match status" value="1"/>
</dbReference>
<dbReference type="GO" id="GO:0003824">
    <property type="term" value="F:catalytic activity"/>
    <property type="evidence" value="ECO:0007669"/>
    <property type="project" value="InterPro"/>
</dbReference>
<dbReference type="Gene3D" id="3.90.1300.10">
    <property type="entry name" value="Amidase signature (AS) domain"/>
    <property type="match status" value="1"/>
</dbReference>
<evidence type="ECO:0000313" key="4">
    <source>
        <dbReference type="Proteomes" id="UP000321685"/>
    </source>
</evidence>
<reference evidence="3 4" key="1">
    <citation type="submission" date="2019-07" db="EMBL/GenBank/DDBJ databases">
        <title>Whole genome shotgun sequence of Pseudonocardia sulfidoxydans NBRC 16205.</title>
        <authorList>
            <person name="Hosoyama A."/>
            <person name="Uohara A."/>
            <person name="Ohji S."/>
            <person name="Ichikawa N."/>
        </authorList>
    </citation>
    <scope>NUCLEOTIDE SEQUENCE [LARGE SCALE GENOMIC DNA]</scope>
    <source>
        <strain evidence="3 4">NBRC 16205</strain>
    </source>
</reference>
<sequence>MRVRGVAGPHRRAGVVSTAVTASLQETARTVAAGSTTATRLVEEALERLAATEPDIHAWVTVAADAAREQARRLDAGSHRGPLHGVPVGVKDIIDVAGLPTECGSPLRAGRVAGEDAWVVARLREAGAIVLGKTVTTEFAYFQPGPTRNPRDLTRTPGGSSSGSAAAVAAGVVPVAVGTQTAGSVIRPAAFCGVASYVPPVGALSYEGIHPMCPSLDTAGFFATTVEDLALVRAAVGGWSEVPAPRSDAPTLLLMRGDELGPVEPEMADALERAVTALRGDGARISDATLRLGPLEDDHVTVMEYEAAVSMRTELATSPDRLSDILREMLVKGAAVGEASWAAARARATAQRDLVTGLLGEADAILLPAAPGPAPEGLGATGKPTMSRPFQLMNLPAVAIPGMRTAAGVPLGVQLVGHPGREAGLLATAAWVQARLQE</sequence>
<evidence type="ECO:0000259" key="2">
    <source>
        <dbReference type="Pfam" id="PF01425"/>
    </source>
</evidence>
<evidence type="ECO:0000256" key="1">
    <source>
        <dbReference type="ARBA" id="ARBA00009199"/>
    </source>
</evidence>
<dbReference type="PANTHER" id="PTHR11895:SF7">
    <property type="entry name" value="GLUTAMYL-TRNA(GLN) AMIDOTRANSFERASE SUBUNIT A, MITOCHONDRIAL"/>
    <property type="match status" value="1"/>
</dbReference>
<dbReference type="InterPro" id="IPR036928">
    <property type="entry name" value="AS_sf"/>
</dbReference>
<dbReference type="EMBL" id="BJVJ01000004">
    <property type="protein sequence ID" value="GEL21836.1"/>
    <property type="molecule type" value="Genomic_DNA"/>
</dbReference>
<protein>
    <submittedName>
        <fullName evidence="3">Amidase</fullName>
    </submittedName>
</protein>
<organism evidence="3 4">
    <name type="scientific">Pseudonocardia sulfidoxydans NBRC 16205</name>
    <dbReference type="NCBI Taxonomy" id="1223511"/>
    <lineage>
        <taxon>Bacteria</taxon>
        <taxon>Bacillati</taxon>
        <taxon>Actinomycetota</taxon>
        <taxon>Actinomycetes</taxon>
        <taxon>Pseudonocardiales</taxon>
        <taxon>Pseudonocardiaceae</taxon>
        <taxon>Pseudonocardia</taxon>
    </lineage>
</organism>
<comment type="caution">
    <text evidence="3">The sequence shown here is derived from an EMBL/GenBank/DDBJ whole genome shotgun (WGS) entry which is preliminary data.</text>
</comment>
<dbReference type="InterPro" id="IPR023631">
    <property type="entry name" value="Amidase_dom"/>
</dbReference>
<dbReference type="Pfam" id="PF01425">
    <property type="entry name" value="Amidase"/>
    <property type="match status" value="1"/>
</dbReference>
<evidence type="ECO:0000313" key="3">
    <source>
        <dbReference type="EMBL" id="GEL21836.1"/>
    </source>
</evidence>
<dbReference type="InterPro" id="IPR000120">
    <property type="entry name" value="Amidase"/>
</dbReference>
<dbReference type="Proteomes" id="UP000321685">
    <property type="component" value="Unassembled WGS sequence"/>
</dbReference>
<name>A0A511DAL1_9PSEU</name>
<dbReference type="AlphaFoldDB" id="A0A511DAL1"/>
<proteinExistence type="inferred from homology"/>
<gene>
    <name evidence="3" type="ORF">PSU4_07900</name>
</gene>
<keyword evidence="4" id="KW-1185">Reference proteome</keyword>
<dbReference type="SUPFAM" id="SSF75304">
    <property type="entry name" value="Amidase signature (AS) enzymes"/>
    <property type="match status" value="1"/>
</dbReference>
<feature type="domain" description="Amidase" evidence="2">
    <location>
        <begin position="41"/>
        <end position="426"/>
    </location>
</feature>
<comment type="similarity">
    <text evidence="1">Belongs to the amidase family.</text>
</comment>